<protein>
    <submittedName>
        <fullName evidence="1">Uncharacterized protein</fullName>
    </submittedName>
</protein>
<dbReference type="EMBL" id="MU274901">
    <property type="protein sequence ID" value="KAI0093596.1"/>
    <property type="molecule type" value="Genomic_DNA"/>
</dbReference>
<comment type="caution">
    <text evidence="1">The sequence shown here is derived from an EMBL/GenBank/DDBJ whole genome shotgun (WGS) entry which is preliminary data.</text>
</comment>
<reference evidence="1" key="1">
    <citation type="journal article" date="2021" name="Environ. Microbiol.">
        <title>Gene family expansions and transcriptome signatures uncover fungal adaptations to wood decay.</title>
        <authorList>
            <person name="Hage H."/>
            <person name="Miyauchi S."/>
            <person name="Viragh M."/>
            <person name="Drula E."/>
            <person name="Min B."/>
            <person name="Chaduli D."/>
            <person name="Navarro D."/>
            <person name="Favel A."/>
            <person name="Norest M."/>
            <person name="Lesage-Meessen L."/>
            <person name="Balint B."/>
            <person name="Merenyi Z."/>
            <person name="de Eugenio L."/>
            <person name="Morin E."/>
            <person name="Martinez A.T."/>
            <person name="Baldrian P."/>
            <person name="Stursova M."/>
            <person name="Martinez M.J."/>
            <person name="Novotny C."/>
            <person name="Magnuson J.K."/>
            <person name="Spatafora J.W."/>
            <person name="Maurice S."/>
            <person name="Pangilinan J."/>
            <person name="Andreopoulos W."/>
            <person name="LaButti K."/>
            <person name="Hundley H."/>
            <person name="Na H."/>
            <person name="Kuo A."/>
            <person name="Barry K."/>
            <person name="Lipzen A."/>
            <person name="Henrissat B."/>
            <person name="Riley R."/>
            <person name="Ahrendt S."/>
            <person name="Nagy L.G."/>
            <person name="Grigoriev I.V."/>
            <person name="Martin F."/>
            <person name="Rosso M.N."/>
        </authorList>
    </citation>
    <scope>NUCLEOTIDE SEQUENCE</scope>
    <source>
        <strain evidence="1">CBS 384.51</strain>
    </source>
</reference>
<evidence type="ECO:0000313" key="2">
    <source>
        <dbReference type="Proteomes" id="UP001055072"/>
    </source>
</evidence>
<dbReference type="Proteomes" id="UP001055072">
    <property type="component" value="Unassembled WGS sequence"/>
</dbReference>
<organism evidence="1 2">
    <name type="scientific">Irpex rosettiformis</name>
    <dbReference type="NCBI Taxonomy" id="378272"/>
    <lineage>
        <taxon>Eukaryota</taxon>
        <taxon>Fungi</taxon>
        <taxon>Dikarya</taxon>
        <taxon>Basidiomycota</taxon>
        <taxon>Agaricomycotina</taxon>
        <taxon>Agaricomycetes</taxon>
        <taxon>Polyporales</taxon>
        <taxon>Irpicaceae</taxon>
        <taxon>Irpex</taxon>
    </lineage>
</organism>
<gene>
    <name evidence="1" type="ORF">BDY19DRAFT_881625</name>
</gene>
<keyword evidence="2" id="KW-1185">Reference proteome</keyword>
<proteinExistence type="predicted"/>
<sequence>MALTGWHTRTTPYPSPATFTPTRASLAFAVLRNAQADPEGFTLALFSPDLAVDARGKVLLLQKTDWDGLVGLAGETVDLPKTGKFWNAWKVRQERTSQPIDRLLVATSESGELVETSVQGWEKGKTELSEPVGEIAQLPPVLDELVGLVREGREGYVKGEEDKIVIGKIKDVLGVE</sequence>
<evidence type="ECO:0000313" key="1">
    <source>
        <dbReference type="EMBL" id="KAI0093596.1"/>
    </source>
</evidence>
<accession>A0ACB8UHE0</accession>
<name>A0ACB8UHE0_9APHY</name>